<protein>
    <recommendedName>
        <fullName evidence="6">Beige/BEACH domain containing protein</fullName>
    </recommendedName>
</protein>
<evidence type="ECO:0000259" key="2">
    <source>
        <dbReference type="PROSITE" id="PS50197"/>
    </source>
</evidence>
<dbReference type="Gene3D" id="1.10.1540.10">
    <property type="entry name" value="BEACH domain"/>
    <property type="match status" value="1"/>
</dbReference>
<dbReference type="GeneID" id="94827834"/>
<feature type="compositionally biased region" description="Basic and acidic residues" evidence="1">
    <location>
        <begin position="329"/>
        <end position="339"/>
    </location>
</feature>
<feature type="region of interest" description="Disordered" evidence="1">
    <location>
        <begin position="316"/>
        <end position="343"/>
    </location>
</feature>
<feature type="domain" description="BEACH" evidence="2">
    <location>
        <begin position="1926"/>
        <end position="2228"/>
    </location>
</feature>
<dbReference type="OrthoDB" id="26681at2759"/>
<proteinExistence type="predicted"/>
<accession>A0A1J4K0A4</accession>
<dbReference type="InterPro" id="IPR036322">
    <property type="entry name" value="WD40_repeat_dom_sf"/>
</dbReference>
<evidence type="ECO:0000313" key="4">
    <source>
        <dbReference type="EMBL" id="OHT04160.1"/>
    </source>
</evidence>
<feature type="domain" description="BEACH-type PH" evidence="3">
    <location>
        <begin position="1814"/>
        <end position="1921"/>
    </location>
</feature>
<feature type="compositionally biased region" description="Low complexity" evidence="1">
    <location>
        <begin position="316"/>
        <end position="325"/>
    </location>
</feature>
<feature type="compositionally biased region" description="Low complexity" evidence="1">
    <location>
        <begin position="2366"/>
        <end position="2390"/>
    </location>
</feature>
<dbReference type="InterPro" id="IPR023362">
    <property type="entry name" value="PH-BEACH_dom"/>
</dbReference>
<reference evidence="4" key="1">
    <citation type="submission" date="2016-10" db="EMBL/GenBank/DDBJ databases">
        <authorList>
            <person name="Benchimol M."/>
            <person name="Almeida L.G."/>
            <person name="Vasconcelos A.T."/>
            <person name="Perreira-Neves A."/>
            <person name="Rosa I.A."/>
            <person name="Tasca T."/>
            <person name="Bogo M.R."/>
            <person name="de Souza W."/>
        </authorList>
    </citation>
    <scope>NUCLEOTIDE SEQUENCE [LARGE SCALE GENOMIC DNA]</scope>
    <source>
        <strain evidence="4">K</strain>
    </source>
</reference>
<name>A0A1J4K0A4_9EUKA</name>
<dbReference type="InterPro" id="IPR031570">
    <property type="entry name" value="NBEA/BDCP_DUF4704"/>
</dbReference>
<dbReference type="RefSeq" id="XP_068357296.1">
    <property type="nucleotide sequence ID" value="XM_068493130.1"/>
</dbReference>
<dbReference type="InterPro" id="IPR000409">
    <property type="entry name" value="BEACH_dom"/>
</dbReference>
<dbReference type="SUPFAM" id="SSF81837">
    <property type="entry name" value="BEACH domain"/>
    <property type="match status" value="1"/>
</dbReference>
<dbReference type="VEuPathDB" id="TrichDB:TRFO_06490"/>
<dbReference type="PROSITE" id="PS50197">
    <property type="entry name" value="BEACH"/>
    <property type="match status" value="1"/>
</dbReference>
<gene>
    <name evidence="4" type="ORF">TRFO_06490</name>
</gene>
<dbReference type="Gene3D" id="2.30.29.30">
    <property type="entry name" value="Pleckstrin-homology domain (PH domain)/Phosphotyrosine-binding domain (PTB)"/>
    <property type="match status" value="1"/>
</dbReference>
<evidence type="ECO:0000313" key="5">
    <source>
        <dbReference type="Proteomes" id="UP000179807"/>
    </source>
</evidence>
<dbReference type="SUPFAM" id="SSF50978">
    <property type="entry name" value="WD40 repeat-like"/>
    <property type="match status" value="1"/>
</dbReference>
<dbReference type="SMART" id="SM01026">
    <property type="entry name" value="Beach"/>
    <property type="match status" value="1"/>
</dbReference>
<comment type="caution">
    <text evidence="4">The sequence shown here is derived from an EMBL/GenBank/DDBJ whole genome shotgun (WGS) entry which is preliminary data.</text>
</comment>
<dbReference type="InterPro" id="IPR050865">
    <property type="entry name" value="BEACH_Domain"/>
</dbReference>
<evidence type="ECO:0008006" key="6">
    <source>
        <dbReference type="Google" id="ProtNLM"/>
    </source>
</evidence>
<dbReference type="Pfam" id="PF02138">
    <property type="entry name" value="Beach"/>
    <property type="match status" value="1"/>
</dbReference>
<dbReference type="Pfam" id="PF15787">
    <property type="entry name" value="DUF4704"/>
    <property type="match status" value="1"/>
</dbReference>
<dbReference type="InterPro" id="IPR011993">
    <property type="entry name" value="PH-like_dom_sf"/>
</dbReference>
<dbReference type="PANTHER" id="PTHR13743:SF161">
    <property type="entry name" value="BEIGE_BEACH DOMAIN CONTAINING PROTEIN"/>
    <property type="match status" value="1"/>
</dbReference>
<evidence type="ECO:0000256" key="1">
    <source>
        <dbReference type="SAM" id="MobiDB-lite"/>
    </source>
</evidence>
<dbReference type="Proteomes" id="UP000179807">
    <property type="component" value="Unassembled WGS sequence"/>
</dbReference>
<dbReference type="SUPFAM" id="SSF50729">
    <property type="entry name" value="PH domain-like"/>
    <property type="match status" value="1"/>
</dbReference>
<sequence length="2701" mass="309809">MNAAKSSKYADPFLDILQLHFPTDMRKNLVDPEMQTMFDTFDFPKLSNSDIQIITTRLADGLSYNDSVQDIVFQFPFRPSALQTIVNKCHQDGSKRAQFATYFILYSYVSFCLIIEKNSTFGHLPALLSSLNTIIHVTPLAVKAFIRLISFYSIKRDFVQIKLFIPPITDFFKNANFENIVAFDIFVDLFDGLTNNGQTNVQEDAHELYTLVSAMAEERADVFPQEAAIKIMESLKHLVIEMDFHVLDMAAHMGPLLGHEYVSKLSKIMIPVIINRIINEAMTITIDLPNSDKTNSNCDFNNTQEIINDTNNMNDNANNNMNNDLNEGDETKKLKKGENSKSYSNVKLDKPEQILKPVLEFKDINTFPDGFNVISHERLPERDEIINLCKPDIFVKHLGLFLKVVGHYEESTATFLDTFQDSISISIKNKHFFSMMAYFLQSGLELSRVSKLPQMVRFLFSDLLFEPSMICTIEDTSTHKLNSLRSAAFQLILNEGPDALNSVLIESMQHPQLYAELIHRCLVNRSIIISILPQSKKLLQTIITSTLYYQSYAFQGNKSVDTVRLAIFLFYSSVFNDRNVEDFIFHNDYFISSFLSFLFEEPVRPLITTQLKAYLARDNIQVTPMIGEEITKTLEIASRELPSLRSIKLANDIMTTIIDALSHQYLRYLIFMPTIGPMIRSLPFLTSTPECENFVLFTLQFFAIIARDYSLSEMQLALIEGAISRVFSNNPPKLVFVRLIQIMAADNFLSVSPMFLIRQPLALPVFFRVFLQTLRYGEVINFIYDLCNYAATNAFACHYCKLDRSLLESLQPNWYDKDVDVNKVELILKLFSRIAYSISSPDIVSLFISLLSPLKDKYLPVCFDMILSTLNTIVSSTLKCPETSIPLPQTPISMEKLIDITQGFTFVAWIEMESISPQYKPNLFTFSDGVESFLKLSLSSNIIVPFQRTPKNESTARADKEIPLSQWSFVTISYILEDGMVNIIVSVNCHDSRRLQFPQFEFSTGNNKLVNFSFFGVNQDSVQPDIPVLIGPFALFPNLDSSTITQLFGHGPRQLNRVPIQPYFTYIPQSNQTSNETTSTFLNVLTKNCKLTILLPLFSLIDYKTVNGVYFKNITDTTIEILSNSLLMSDATEIEFAKLHGFEILSDLLLATDFSLLNYSTYLRFFSLLQLLRTGVLQQQLLRCIIGNLNIWIVTDADNHLRILKHWARVLFLTNSPTDSFATFLTNTVLYYWDSPHKREYLKGTKESARPRPENLNVVECRQYMTDILLMMSQKNFTNDDFNLLISYIRRCPDKGTVLSLVNLILLMAKTVPSPLMVAVANEEFHSLIHQLFYRKWPDMTRMLIEIICMLHVNKILVPPHRPTFEEHIEIIIHDLTINVITQENLDYFSRKLLPSIPQLLPLCIWMAYNISDSAITKLISETKPSESYVINERWAKWPIIVASQTNDSISASIFIFLAKCGHKEWFNLYSMIIIIGKAFKKDSSLMLGIYLTYLSNCLLCNSILPTHENLASFFELVRHFLFFRDSKEKQKELEAAFRFSPFYEATSSKSETTKFKARTRSLIPTGLLSSRTLFDECKRPFVKAEMLLENINAINHLPQLYDFGVRLDERLRWSDFVLAQNTIHLVGSTGYSPALDIDLIICTLVLRMHPTIVQDHIRTLKLTPKMISTNQMYIDLLCYKAMRLGISIEFVQFKSKKFAENASKALFETSKWQMEKFVEYPKQILTSLKMFDTEFNETTDLIVLNVEKTYDCFMYSMKRTLSDKTTEAFENGKLWRQLWDSITSHGSFWEMAAVEKPSPMRDSLGCYCDCPSRTKNRVHKRKNIPSIRPEFSATCELILNLKSIPLEFEMFYDRIELSYENNKRKVISFYEIYEIVPRSRFHQNNSIEIFLFDHHSYFLSFSVDKKSNKITSESIIKYINEHEPRLSTPIINLEKLTEQWANREITNFEYLLALNKLSGRSFNDSTQYPIFPWIIKDYNSETFKLNDASLYRDLARPIGTFNDERIKKLRTFAEDHKTATNFGYLYPSAPSTSSSVISFLGNMPPFSESITNDRKLTSVPETFKDVTSEKDDFRELIPEFYFEPEIFQPNVELPPWAKSPIEFVYLNRKALESDNTSLTLNHWIDLIWGCNSRGREAVKIENTYRHELYDTVWDNFKDKCTESKDNSLSLNDSDNDFTFKLDGKNHNHQNNNKSNENNILSKEDIIAIMNENGLMPKQLFTCKHPQRILLETNSKRITEPIIIDATSNSIAFANIKAIPSQNQIVFLYIDAAGILKKDTVTFNITAKEISLDDFSSPNSPNVKISYNNNYNNNHNYNYSNIANKNTNNLPPTPKRSNTGNINTNPLNNNYLNYSNQKLNHINNGSTNNFYSNSRTSSSSTNVSSPTSNSSLNNLNNVILSSSMNNNMSLTNCCIESIRSVETTMINIDGFNSVSDNTQFAYINDDYVLTSNETSTSLLNVKEMICQPFLTDPSVCLAASYPYFLTLTSEFLINIYHNDNKVAPKFIIPYMRTAATCAALSNVFHMAVVGLSEEILIYSISQKTLTRRIKLENIEPKIISISPSWGFIVIYGKTIVKDRNCQNKGEIDGNNHEQDNVLLTLSVNGEVIRRTVLPSEITIMTTFKSIGCFDFVAFANEKGKVFICEAFFLDIPTIPFVKCQHGVREMAYCEQFQMMVIVTVNGSFFFQPLVTNDLVTLSNGH</sequence>
<dbReference type="CDD" id="cd06071">
    <property type="entry name" value="Beach"/>
    <property type="match status" value="1"/>
</dbReference>
<dbReference type="EMBL" id="MLAK01000804">
    <property type="protein sequence ID" value="OHT04160.1"/>
    <property type="molecule type" value="Genomic_DNA"/>
</dbReference>
<dbReference type="PROSITE" id="PS51783">
    <property type="entry name" value="PH_BEACH"/>
    <property type="match status" value="1"/>
</dbReference>
<feature type="region of interest" description="Disordered" evidence="1">
    <location>
        <begin position="2321"/>
        <end position="2350"/>
    </location>
</feature>
<organism evidence="4 5">
    <name type="scientific">Tritrichomonas foetus</name>
    <dbReference type="NCBI Taxonomy" id="1144522"/>
    <lineage>
        <taxon>Eukaryota</taxon>
        <taxon>Metamonada</taxon>
        <taxon>Parabasalia</taxon>
        <taxon>Tritrichomonadida</taxon>
        <taxon>Tritrichomonadidae</taxon>
        <taxon>Tritrichomonas</taxon>
    </lineage>
</organism>
<dbReference type="InterPro" id="IPR036372">
    <property type="entry name" value="BEACH_dom_sf"/>
</dbReference>
<evidence type="ECO:0000259" key="3">
    <source>
        <dbReference type="PROSITE" id="PS51783"/>
    </source>
</evidence>
<keyword evidence="5" id="KW-1185">Reference proteome</keyword>
<feature type="region of interest" description="Disordered" evidence="1">
    <location>
        <begin position="2363"/>
        <end position="2390"/>
    </location>
</feature>
<dbReference type="PANTHER" id="PTHR13743">
    <property type="entry name" value="BEIGE/BEACH-RELATED"/>
    <property type="match status" value="1"/>
</dbReference>